<dbReference type="AlphaFoldDB" id="A0AA88NJ62"/>
<organism evidence="1 2">
    <name type="scientific">Channa striata</name>
    <name type="common">Snakehead murrel</name>
    <name type="synonym">Ophicephalus striatus</name>
    <dbReference type="NCBI Taxonomy" id="64152"/>
    <lineage>
        <taxon>Eukaryota</taxon>
        <taxon>Metazoa</taxon>
        <taxon>Chordata</taxon>
        <taxon>Craniata</taxon>
        <taxon>Vertebrata</taxon>
        <taxon>Euteleostomi</taxon>
        <taxon>Actinopterygii</taxon>
        <taxon>Neopterygii</taxon>
        <taxon>Teleostei</taxon>
        <taxon>Neoteleostei</taxon>
        <taxon>Acanthomorphata</taxon>
        <taxon>Anabantaria</taxon>
        <taxon>Anabantiformes</taxon>
        <taxon>Channoidei</taxon>
        <taxon>Channidae</taxon>
        <taxon>Channa</taxon>
    </lineage>
</organism>
<dbReference type="InterPro" id="IPR045860">
    <property type="entry name" value="Snake_toxin-like_sf"/>
</dbReference>
<dbReference type="EMBL" id="JAUPFM010000003">
    <property type="protein sequence ID" value="KAK2856696.1"/>
    <property type="molecule type" value="Genomic_DNA"/>
</dbReference>
<keyword evidence="2" id="KW-1185">Reference proteome</keyword>
<sequence length="117" mass="12349">MTLGRSVFRACDSTRSQGQQDTGVCVKMRTAVCAIILLVSLYQGEALKCNFCMSKGTSLCATTSIQTCSGASNACGDVILSAPVQYSWRMCMNMAVCQSYVTTPGAVAVCCSTDLCN</sequence>
<evidence type="ECO:0000313" key="2">
    <source>
        <dbReference type="Proteomes" id="UP001187415"/>
    </source>
</evidence>
<reference evidence="1" key="1">
    <citation type="submission" date="2023-07" db="EMBL/GenBank/DDBJ databases">
        <title>Chromosome-level Genome Assembly of Striped Snakehead (Channa striata).</title>
        <authorList>
            <person name="Liu H."/>
        </authorList>
    </citation>
    <scope>NUCLEOTIDE SEQUENCE</scope>
    <source>
        <strain evidence="1">Gz</strain>
        <tissue evidence="1">Muscle</tissue>
    </source>
</reference>
<dbReference type="Proteomes" id="UP001187415">
    <property type="component" value="Unassembled WGS sequence"/>
</dbReference>
<dbReference type="Gene3D" id="2.10.60.10">
    <property type="entry name" value="CD59"/>
    <property type="match status" value="1"/>
</dbReference>
<dbReference type="SUPFAM" id="SSF57302">
    <property type="entry name" value="Snake toxin-like"/>
    <property type="match status" value="1"/>
</dbReference>
<proteinExistence type="predicted"/>
<comment type="caution">
    <text evidence="1">The sequence shown here is derived from an EMBL/GenBank/DDBJ whole genome shotgun (WGS) entry which is preliminary data.</text>
</comment>
<gene>
    <name evidence="1" type="ORF">Q5P01_005431</name>
</gene>
<evidence type="ECO:0000313" key="1">
    <source>
        <dbReference type="EMBL" id="KAK2856696.1"/>
    </source>
</evidence>
<protein>
    <submittedName>
        <fullName evidence="1">Uncharacterized protein</fullName>
    </submittedName>
</protein>
<name>A0AA88NJ62_CHASR</name>
<accession>A0AA88NJ62</accession>